<evidence type="ECO:0000313" key="1">
    <source>
        <dbReference type="EMBL" id="PWJ32009.1"/>
    </source>
</evidence>
<name>A0A2Y9C9H5_9FIRM</name>
<keyword evidence="2" id="KW-1185">Reference proteome</keyword>
<sequence>MELSRIYQGEYGVYQKGVMYCFLKGDYEQSVIGLEDSFLKGGRYLFCPREAADGHVLSEKGIQYLRRWNRELLFLWVENPEENYFDWKVFKMENTDEVKNLAFGGYSLTINPWESLSVRNDTFLFVFPGTGNYSLSTGKIRLLGDTRELELHTAGEECGTFKGAFSVREDACEDLMERLDAGIRHARIMEEQEELAKEQGFLSQAVSRVLIPETTFYTEFKITPQALLDTKRTRLSLAGSSFRSFFTTHTGRAVKLKAEEDSALVFQRKPVLAYKNKKGEVVTRKRLYLGIEGNFSVDREVRKLLCGLSGTENIGLQEGAMIQFTPSMPAVFPYEEEKTILGTTSWIGVLGEAFYYCQPEGAALFAAPENKRLCFLEIPAATFPNKMPAVPMTLFREIHMESWEDRDVLEKGLYEKRREILKKKASERGGLWTESMRGVTPQSLMAQVSPKGEYEWIGLADLSGTGTLPDLRFTHIYSELREKFQHKEFLYAIQDPGEFDKAGPSDGFCFLVEGIRFLLLPDYWRGQHTGSRTMIFLKYAGEKSIEEDQRENLSFRETAKNAYTEDGEVKEGWEEFIEAAGDKKFQGILAVNVSVSMEELPPEIGVIMESVETDQFYASYLVIRAGQIHREEQKGIYLEQSEISGLIDYTSDKKLVYESMPPDYDYLTREIRVRIQAGHIVSFTSSSEILVNRLFEVSAVSEGNTDGNCLILQGQMAEEDGVRKYQYHLKQSVCYALSGSGIEKVWIQKMNLTVGEEGEGCFDLTGVFSCRELSEADLLGYGGQGAEEGMPFYQLFIRMPKSGPMNMEYSHLGYIREEASLRENSFPEKFAVSFDSLIVETSGRTPQEKGFLPITAPLSQGVPPECYQGLLWRIQLGSLGALADQDMISIQLLTAFWEEDGMPQYYVGVNLPGALSGEGVKLQGIFQLGFGSITLEKQENQYVFRLHNFQIKVLGASFPKGSSDIFLFSDGKNVGWYAAYQREET</sequence>
<dbReference type="OrthoDB" id="580741at2"/>
<accession>A0A2Y9C9H5</accession>
<dbReference type="Proteomes" id="UP000245845">
    <property type="component" value="Unassembled WGS sequence"/>
</dbReference>
<protein>
    <submittedName>
        <fullName evidence="1">Uncharacterized protein</fullName>
    </submittedName>
</protein>
<dbReference type="EMBL" id="QGDL01000001">
    <property type="protein sequence ID" value="PWJ32009.1"/>
    <property type="molecule type" value="Genomic_DNA"/>
</dbReference>
<reference evidence="1 2" key="1">
    <citation type="submission" date="2018-05" db="EMBL/GenBank/DDBJ databases">
        <title>The Hungate 1000. A catalogue of reference genomes from the rumen microbiome.</title>
        <authorList>
            <person name="Kelly W."/>
        </authorList>
    </citation>
    <scope>NUCLEOTIDE SEQUENCE [LARGE SCALE GENOMIC DNA]</scope>
    <source>
        <strain evidence="1 2">NLAE-zl-C242</strain>
    </source>
</reference>
<dbReference type="RefSeq" id="WP_109729381.1">
    <property type="nucleotide sequence ID" value="NZ_BAAACK010000007.1"/>
</dbReference>
<evidence type="ECO:0000313" key="2">
    <source>
        <dbReference type="Proteomes" id="UP000245845"/>
    </source>
</evidence>
<dbReference type="AlphaFoldDB" id="A0A2Y9C9H5"/>
<comment type="caution">
    <text evidence="1">The sequence shown here is derived from an EMBL/GenBank/DDBJ whole genome shotgun (WGS) entry which is preliminary data.</text>
</comment>
<proteinExistence type="predicted"/>
<gene>
    <name evidence="1" type="ORF">A8806_101296</name>
</gene>
<organism evidence="1 2">
    <name type="scientific">Faecalicatena orotica</name>
    <dbReference type="NCBI Taxonomy" id="1544"/>
    <lineage>
        <taxon>Bacteria</taxon>
        <taxon>Bacillati</taxon>
        <taxon>Bacillota</taxon>
        <taxon>Clostridia</taxon>
        <taxon>Lachnospirales</taxon>
        <taxon>Lachnospiraceae</taxon>
        <taxon>Faecalicatena</taxon>
    </lineage>
</organism>